<organism evidence="2 3">
    <name type="scientific">Rhodococcus oxybenzonivorans</name>
    <dbReference type="NCBI Taxonomy" id="1990687"/>
    <lineage>
        <taxon>Bacteria</taxon>
        <taxon>Bacillati</taxon>
        <taxon>Actinomycetota</taxon>
        <taxon>Actinomycetes</taxon>
        <taxon>Mycobacteriales</taxon>
        <taxon>Nocardiaceae</taxon>
        <taxon>Rhodococcus</taxon>
    </lineage>
</organism>
<dbReference type="KEGG" id="roz:CBI38_27795"/>
<evidence type="ECO:0000256" key="1">
    <source>
        <dbReference type="SAM" id="MobiDB-lite"/>
    </source>
</evidence>
<dbReference type="EMBL" id="CP021354">
    <property type="protein sequence ID" value="AWK74794.1"/>
    <property type="molecule type" value="Genomic_DNA"/>
</dbReference>
<dbReference type="OrthoDB" id="4468651at2"/>
<reference evidence="2 3" key="1">
    <citation type="submission" date="2017-05" db="EMBL/GenBank/DDBJ databases">
        <title>Isolation of Rhodococcus sp. S2-17 biodegrading of BP-3.</title>
        <authorList>
            <person name="Lee Y."/>
            <person name="Kim K.H."/>
            <person name="Chun B.H."/>
            <person name="Jung H.S."/>
            <person name="Jeon C.O."/>
        </authorList>
    </citation>
    <scope>NUCLEOTIDE SEQUENCE [LARGE SCALE GENOMIC DNA]</scope>
    <source>
        <strain evidence="2 3">S2-17</strain>
    </source>
</reference>
<protein>
    <submittedName>
        <fullName evidence="2">Uncharacterized protein</fullName>
    </submittedName>
</protein>
<name>A0A2S2C1X5_9NOCA</name>
<accession>A0A2S2C1X5</accession>
<evidence type="ECO:0000313" key="3">
    <source>
        <dbReference type="Proteomes" id="UP000245711"/>
    </source>
</evidence>
<evidence type="ECO:0000313" key="2">
    <source>
        <dbReference type="EMBL" id="AWK74794.1"/>
    </source>
</evidence>
<dbReference type="AlphaFoldDB" id="A0A2S2C1X5"/>
<sequence>MVAVQIQVGDLVQASGHAGPWLVVEINKGLASLQHPDGHRLSVRTTTLSVVHKATSPAGEVKAGDGERTGTVGDGESAGDAPTLFD</sequence>
<proteinExistence type="predicted"/>
<dbReference type="Proteomes" id="UP000245711">
    <property type="component" value="Chromosome"/>
</dbReference>
<keyword evidence="3" id="KW-1185">Reference proteome</keyword>
<gene>
    <name evidence="2" type="ORF">CBI38_27795</name>
</gene>
<feature type="region of interest" description="Disordered" evidence="1">
    <location>
        <begin position="53"/>
        <end position="86"/>
    </location>
</feature>
<dbReference type="RefSeq" id="WP_109334053.1">
    <property type="nucleotide sequence ID" value="NZ_CP021354.1"/>
</dbReference>